<dbReference type="Pfam" id="PF00356">
    <property type="entry name" value="LacI"/>
    <property type="match status" value="1"/>
</dbReference>
<dbReference type="AlphaFoldDB" id="A0A5N5IP37"/>
<dbReference type="GO" id="GO:0000976">
    <property type="term" value="F:transcription cis-regulatory region binding"/>
    <property type="evidence" value="ECO:0007669"/>
    <property type="project" value="TreeGrafter"/>
</dbReference>
<evidence type="ECO:0000313" key="5">
    <source>
        <dbReference type="EMBL" id="KAB5486053.1"/>
    </source>
</evidence>
<sequence length="343" mass="39024">MKKKITIKDIAKVANVSIGTVDRVIHNRGKVSEKALQKVNDALKELDYKANPLARSLKNNVVYAISILVPDPQKDSYWLPCQQGIMEIITEYEAFDVDISVHYFDPSESESFSQVGARLIRKSPDAVLFVPLFERESDVLLRKLNKKGILSATFNSMPRNHVDQHVGQDLYLSGRVGAKLISDFLDPSTSKIGIVHIDEAFNNAIHMQQKEEGFKSFYETYAAKYDIFTKTINTDNIHSTLLDFIESHGVNVFFVTTSKTYEVARTLELLNKNGIVVGYDLLQENIKYLTEGKIQFLIHQAPRMQASLSLKSLVEKLLFKKEYPKKQFLPIEIINSENVKSYL</sequence>
<dbReference type="PROSITE" id="PS00356">
    <property type="entry name" value="HTH_LACI_1"/>
    <property type="match status" value="1"/>
</dbReference>
<dbReference type="Pfam" id="PF13407">
    <property type="entry name" value="Peripla_BP_4"/>
    <property type="match status" value="1"/>
</dbReference>
<dbReference type="PANTHER" id="PTHR30146:SF144">
    <property type="entry name" value="LACI-FAMILY TRANSCRIPTION REGULATOR"/>
    <property type="match status" value="1"/>
</dbReference>
<dbReference type="PANTHER" id="PTHR30146">
    <property type="entry name" value="LACI-RELATED TRANSCRIPTIONAL REPRESSOR"/>
    <property type="match status" value="1"/>
</dbReference>
<comment type="caution">
    <text evidence="5">The sequence shown here is derived from an EMBL/GenBank/DDBJ whole genome shotgun (WGS) entry which is preliminary data.</text>
</comment>
<dbReference type="InterPro" id="IPR028082">
    <property type="entry name" value="Peripla_BP_I"/>
</dbReference>
<dbReference type="InterPro" id="IPR000843">
    <property type="entry name" value="HTH_LacI"/>
</dbReference>
<dbReference type="OrthoDB" id="628703at2"/>
<organism evidence="5 6">
    <name type="scientific">Flagellimonas hadalis</name>
    <dbReference type="NCBI Taxonomy" id="2597517"/>
    <lineage>
        <taxon>Bacteria</taxon>
        <taxon>Pseudomonadati</taxon>
        <taxon>Bacteroidota</taxon>
        <taxon>Flavobacteriia</taxon>
        <taxon>Flavobacteriales</taxon>
        <taxon>Flavobacteriaceae</taxon>
        <taxon>Flagellimonas</taxon>
    </lineage>
</organism>
<dbReference type="Gene3D" id="3.40.50.2300">
    <property type="match status" value="2"/>
</dbReference>
<dbReference type="RefSeq" id="WP_151891108.1">
    <property type="nucleotide sequence ID" value="NZ_VNIK02000010.1"/>
</dbReference>
<dbReference type="Gene3D" id="1.10.260.40">
    <property type="entry name" value="lambda repressor-like DNA-binding domains"/>
    <property type="match status" value="1"/>
</dbReference>
<gene>
    <name evidence="5" type="ORF">FOT42_013720</name>
</gene>
<dbReference type="PROSITE" id="PS50932">
    <property type="entry name" value="HTH_LACI_2"/>
    <property type="match status" value="1"/>
</dbReference>
<dbReference type="Proteomes" id="UP000319204">
    <property type="component" value="Unassembled WGS sequence"/>
</dbReference>
<keyword evidence="3" id="KW-0804">Transcription</keyword>
<keyword evidence="6" id="KW-1185">Reference proteome</keyword>
<keyword evidence="2" id="KW-0238">DNA-binding</keyword>
<evidence type="ECO:0000256" key="1">
    <source>
        <dbReference type="ARBA" id="ARBA00023015"/>
    </source>
</evidence>
<evidence type="ECO:0000256" key="3">
    <source>
        <dbReference type="ARBA" id="ARBA00023163"/>
    </source>
</evidence>
<evidence type="ECO:0000256" key="2">
    <source>
        <dbReference type="ARBA" id="ARBA00023125"/>
    </source>
</evidence>
<reference evidence="5" key="1">
    <citation type="submission" date="2019-10" db="EMBL/GenBank/DDBJ databases">
        <title>Muricauda hadale sp. nov., a piezophilic bacterium isolated from hadopelagic water of the Mariana Trench.</title>
        <authorList>
            <person name="Wei Y."/>
        </authorList>
    </citation>
    <scope>NUCLEOTIDE SEQUENCE [LARGE SCALE GENOMIC DNA]</scope>
    <source>
        <strain evidence="5">MT-229</strain>
    </source>
</reference>
<dbReference type="GO" id="GO:0003700">
    <property type="term" value="F:DNA-binding transcription factor activity"/>
    <property type="evidence" value="ECO:0007669"/>
    <property type="project" value="TreeGrafter"/>
</dbReference>
<dbReference type="InterPro" id="IPR010982">
    <property type="entry name" value="Lambda_DNA-bd_dom_sf"/>
</dbReference>
<dbReference type="InterPro" id="IPR025997">
    <property type="entry name" value="SBP_2_dom"/>
</dbReference>
<proteinExistence type="predicted"/>
<dbReference type="EMBL" id="VNIK02000010">
    <property type="protein sequence ID" value="KAB5486053.1"/>
    <property type="molecule type" value="Genomic_DNA"/>
</dbReference>
<feature type="domain" description="HTH lacI-type" evidence="4">
    <location>
        <begin position="5"/>
        <end position="59"/>
    </location>
</feature>
<evidence type="ECO:0000313" key="6">
    <source>
        <dbReference type="Proteomes" id="UP000319204"/>
    </source>
</evidence>
<accession>A0A5N5IP37</accession>
<keyword evidence="1" id="KW-0805">Transcription regulation</keyword>
<dbReference type="SMART" id="SM00354">
    <property type="entry name" value="HTH_LACI"/>
    <property type="match status" value="1"/>
</dbReference>
<dbReference type="SUPFAM" id="SSF53822">
    <property type="entry name" value="Periplasmic binding protein-like I"/>
    <property type="match status" value="1"/>
</dbReference>
<name>A0A5N5IP37_9FLAO</name>
<dbReference type="SUPFAM" id="SSF47413">
    <property type="entry name" value="lambda repressor-like DNA-binding domains"/>
    <property type="match status" value="1"/>
</dbReference>
<protein>
    <submittedName>
        <fullName evidence="5">Substrate-binding domain-containing protein</fullName>
    </submittedName>
</protein>
<evidence type="ECO:0000259" key="4">
    <source>
        <dbReference type="PROSITE" id="PS50932"/>
    </source>
</evidence>
<dbReference type="CDD" id="cd01392">
    <property type="entry name" value="HTH_LacI"/>
    <property type="match status" value="1"/>
</dbReference>